<dbReference type="Proteomes" id="UP001066276">
    <property type="component" value="Chromosome 4_2"/>
</dbReference>
<dbReference type="EMBL" id="JANPWB010000008">
    <property type="protein sequence ID" value="KAJ1166987.1"/>
    <property type="molecule type" value="Genomic_DNA"/>
</dbReference>
<proteinExistence type="predicted"/>
<comment type="caution">
    <text evidence="1">The sequence shown here is derived from an EMBL/GenBank/DDBJ whole genome shotgun (WGS) entry which is preliminary data.</text>
</comment>
<name>A0AAV7SS56_PLEWA</name>
<protein>
    <submittedName>
        <fullName evidence="1">Uncharacterized protein</fullName>
    </submittedName>
</protein>
<keyword evidence="2" id="KW-1185">Reference proteome</keyword>
<reference evidence="1" key="1">
    <citation type="journal article" date="2022" name="bioRxiv">
        <title>Sequencing and chromosome-scale assembly of the giantPleurodeles waltlgenome.</title>
        <authorList>
            <person name="Brown T."/>
            <person name="Elewa A."/>
            <person name="Iarovenko S."/>
            <person name="Subramanian E."/>
            <person name="Araus A.J."/>
            <person name="Petzold A."/>
            <person name="Susuki M."/>
            <person name="Suzuki K.-i.T."/>
            <person name="Hayashi T."/>
            <person name="Toyoda A."/>
            <person name="Oliveira C."/>
            <person name="Osipova E."/>
            <person name="Leigh N.D."/>
            <person name="Simon A."/>
            <person name="Yun M.H."/>
        </authorList>
    </citation>
    <scope>NUCLEOTIDE SEQUENCE</scope>
    <source>
        <strain evidence="1">20211129_DDA</strain>
        <tissue evidence="1">Liver</tissue>
    </source>
</reference>
<dbReference type="AlphaFoldDB" id="A0AAV7SS56"/>
<evidence type="ECO:0000313" key="1">
    <source>
        <dbReference type="EMBL" id="KAJ1166987.1"/>
    </source>
</evidence>
<evidence type="ECO:0000313" key="2">
    <source>
        <dbReference type="Proteomes" id="UP001066276"/>
    </source>
</evidence>
<gene>
    <name evidence="1" type="ORF">NDU88_007380</name>
</gene>
<accession>A0AAV7SS56</accession>
<organism evidence="1 2">
    <name type="scientific">Pleurodeles waltl</name>
    <name type="common">Iberian ribbed newt</name>
    <dbReference type="NCBI Taxonomy" id="8319"/>
    <lineage>
        <taxon>Eukaryota</taxon>
        <taxon>Metazoa</taxon>
        <taxon>Chordata</taxon>
        <taxon>Craniata</taxon>
        <taxon>Vertebrata</taxon>
        <taxon>Euteleostomi</taxon>
        <taxon>Amphibia</taxon>
        <taxon>Batrachia</taxon>
        <taxon>Caudata</taxon>
        <taxon>Salamandroidea</taxon>
        <taxon>Salamandridae</taxon>
        <taxon>Pleurodelinae</taxon>
        <taxon>Pleurodeles</taxon>
    </lineage>
</organism>
<sequence>MAMFGVTIVTPYIGSDLCIVHACNGVPALTKSGEFALNDVGAPWLVPGCPHTKGLIMTLAGGGGRPPGSRPPNYRAAVKRPRRVLRVFPWAGGRFQLNRPPAQGKTTFPRGCRLVIEPAEWEGATGATAPVAYFTVCKADSEIHFGALLRGPLPCPCHWHGHGRGPQGPRDPPYCHPVHGGFPAMNWMAVGGVRILMAAERAPQPWRIPMSSGKSAGDR</sequence>